<dbReference type="Pfam" id="PF17274">
    <property type="entry name" value="DUF5339"/>
    <property type="match status" value="1"/>
</dbReference>
<reference evidence="4" key="1">
    <citation type="submission" date="2017-09" db="EMBL/GenBank/DDBJ databases">
        <title>FDA dAtabase for Regulatory Grade micrObial Sequences (FDA-ARGOS): Supporting development and validation of Infectious Disease Dx tests.</title>
        <authorList>
            <person name="Minogue T."/>
            <person name="Wolcott M."/>
            <person name="Wasieloski L."/>
            <person name="Aguilar W."/>
            <person name="Moore D."/>
            <person name="Tallon L."/>
            <person name="Sadzewicz L."/>
            <person name="Ott S."/>
            <person name="Zhao X."/>
            <person name="Nagaraj S."/>
            <person name="Vavikolanu K."/>
            <person name="Aluvathingal J."/>
            <person name="Nadendla S."/>
            <person name="Sichtig H."/>
        </authorList>
    </citation>
    <scope>NUCLEOTIDE SEQUENCE [LARGE SCALE GENOMIC DNA]</scope>
    <source>
        <strain evidence="4">FDAARGOS_387</strain>
    </source>
</reference>
<feature type="signal peptide" evidence="1">
    <location>
        <begin position="1"/>
        <end position="20"/>
    </location>
</feature>
<dbReference type="Proteomes" id="UP000373449">
    <property type="component" value="Unassembled WGS sequence"/>
</dbReference>
<accession>A0A2C6DPD8</accession>
<evidence type="ECO:0000313" key="4">
    <source>
        <dbReference type="Proteomes" id="UP000224974"/>
    </source>
</evidence>
<evidence type="ECO:0008006" key="6">
    <source>
        <dbReference type="Google" id="ProtNLM"/>
    </source>
</evidence>
<dbReference type="OrthoDB" id="6637517at2"/>
<dbReference type="PROSITE" id="PS51257">
    <property type="entry name" value="PROKAR_LIPOPROTEIN"/>
    <property type="match status" value="1"/>
</dbReference>
<gene>
    <name evidence="2" type="ORF">CRN84_13065</name>
    <name evidence="3" type="ORF">NCTC12282_03715</name>
</gene>
<dbReference type="EMBL" id="CAADJA010000002">
    <property type="protein sequence ID" value="VFS49251.1"/>
    <property type="molecule type" value="Genomic_DNA"/>
</dbReference>
<dbReference type="EMBL" id="PDDX01000001">
    <property type="protein sequence ID" value="PHI30202.1"/>
    <property type="molecule type" value="Genomic_DNA"/>
</dbReference>
<evidence type="ECO:0000313" key="5">
    <source>
        <dbReference type="Proteomes" id="UP000373449"/>
    </source>
</evidence>
<keyword evidence="1" id="KW-0732">Signal</keyword>
<name>A0A2C6DPD8_9GAMM</name>
<proteinExistence type="predicted"/>
<dbReference type="AlphaFoldDB" id="A0A2C6DPD8"/>
<evidence type="ECO:0000313" key="3">
    <source>
        <dbReference type="EMBL" id="VFS49251.1"/>
    </source>
</evidence>
<organism evidence="2 4">
    <name type="scientific">Budvicia aquatica</name>
    <dbReference type="NCBI Taxonomy" id="82979"/>
    <lineage>
        <taxon>Bacteria</taxon>
        <taxon>Pseudomonadati</taxon>
        <taxon>Pseudomonadota</taxon>
        <taxon>Gammaproteobacteria</taxon>
        <taxon>Enterobacterales</taxon>
        <taxon>Budviciaceae</taxon>
        <taxon>Budvicia</taxon>
    </lineage>
</organism>
<keyword evidence="4" id="KW-1185">Reference proteome</keyword>
<sequence length="104" mass="11028">MKSTRIMLSAAIALSVFALSACGEKEPAAAADNGLPAECNEYVTTVNTCVTKLSKDNKAMADQFKTQMDAATESWKQVSDKEALKASCKAAMDAFKPTLTQLGC</sequence>
<evidence type="ECO:0000256" key="1">
    <source>
        <dbReference type="SAM" id="SignalP"/>
    </source>
</evidence>
<dbReference type="RefSeq" id="WP_051323245.1">
    <property type="nucleotide sequence ID" value="NZ_CAADJA010000002.1"/>
</dbReference>
<feature type="chain" id="PRO_5036036639" description="Lipoprotein" evidence="1">
    <location>
        <begin position="21"/>
        <end position="104"/>
    </location>
</feature>
<reference evidence="2" key="2">
    <citation type="submission" date="2017-09" db="EMBL/GenBank/DDBJ databases">
        <title>FDA dAtabase for Regulatory Grade micrObial Sequences (FDA-ARGOS): Supporting development and validation of Infectious Disease Dx tests.</title>
        <authorList>
            <person name="Minogue T."/>
            <person name="Wolcott M."/>
            <person name="Wasieloski L."/>
            <person name="Aguilar W."/>
            <person name="Moore D."/>
            <person name="Tallon L.J."/>
            <person name="Sadzewicz L."/>
            <person name="Ott S."/>
            <person name="Zhao X."/>
            <person name="Nagaraj S."/>
            <person name="Vavikolanu K."/>
            <person name="Aluvathingal J."/>
            <person name="Nadendla S."/>
            <person name="Sichtig H."/>
        </authorList>
    </citation>
    <scope>NUCLEOTIDE SEQUENCE</scope>
    <source>
        <strain evidence="2">FDAARGOS_387</strain>
    </source>
</reference>
<protein>
    <recommendedName>
        <fullName evidence="6">Lipoprotein</fullName>
    </recommendedName>
</protein>
<evidence type="ECO:0000313" key="2">
    <source>
        <dbReference type="EMBL" id="PHI30202.1"/>
    </source>
</evidence>
<dbReference type="Proteomes" id="UP000224974">
    <property type="component" value="Unassembled WGS sequence"/>
</dbReference>
<dbReference type="InterPro" id="IPR020493">
    <property type="entry name" value="Uncharacterised_HI0310"/>
</dbReference>
<reference evidence="3 5" key="3">
    <citation type="submission" date="2019-03" db="EMBL/GenBank/DDBJ databases">
        <authorList>
            <consortium name="Pathogen Informatics"/>
        </authorList>
    </citation>
    <scope>NUCLEOTIDE SEQUENCE [LARGE SCALE GENOMIC DNA]</scope>
    <source>
        <strain evidence="3 5">NCTC12282</strain>
    </source>
</reference>